<evidence type="ECO:0000256" key="3">
    <source>
        <dbReference type="ARBA" id="ARBA00022989"/>
    </source>
</evidence>
<evidence type="ECO:0000256" key="1">
    <source>
        <dbReference type="ARBA" id="ARBA00004651"/>
    </source>
</evidence>
<feature type="transmembrane region" description="Helical" evidence="5">
    <location>
        <begin position="303"/>
        <end position="322"/>
    </location>
</feature>
<evidence type="ECO:0000256" key="5">
    <source>
        <dbReference type="SAM" id="Phobius"/>
    </source>
</evidence>
<feature type="transmembrane region" description="Helical" evidence="5">
    <location>
        <begin position="230"/>
        <end position="250"/>
    </location>
</feature>
<dbReference type="EMBL" id="JAMZMF010000003">
    <property type="protein sequence ID" value="MDR0176808.1"/>
    <property type="molecule type" value="Genomic_DNA"/>
</dbReference>
<dbReference type="Pfam" id="PF07690">
    <property type="entry name" value="MFS_1"/>
    <property type="match status" value="1"/>
</dbReference>
<dbReference type="AlphaFoldDB" id="A0AAW8L3X7"/>
<keyword evidence="3 5" id="KW-1133">Transmembrane helix</keyword>
<dbReference type="SUPFAM" id="SSF103473">
    <property type="entry name" value="MFS general substrate transporter"/>
    <property type="match status" value="1"/>
</dbReference>
<comment type="subcellular location">
    <subcellularLocation>
        <location evidence="1">Cell membrane</location>
        <topology evidence="1">Multi-pass membrane protein</topology>
    </subcellularLocation>
</comment>
<dbReference type="InterPro" id="IPR011701">
    <property type="entry name" value="MFS"/>
</dbReference>
<feature type="transmembrane region" description="Helical" evidence="5">
    <location>
        <begin position="179"/>
        <end position="199"/>
    </location>
</feature>
<gene>
    <name evidence="7" type="ORF">RF687_02430</name>
</gene>
<keyword evidence="4 5" id="KW-0472">Membrane</keyword>
<dbReference type="InterPro" id="IPR051788">
    <property type="entry name" value="MFS_Transporter"/>
</dbReference>
<feature type="transmembrane region" description="Helical" evidence="5">
    <location>
        <begin position="88"/>
        <end position="105"/>
    </location>
</feature>
<feature type="transmembrane region" description="Helical" evidence="5">
    <location>
        <begin position="20"/>
        <end position="41"/>
    </location>
</feature>
<feature type="transmembrane region" description="Helical" evidence="5">
    <location>
        <begin position="111"/>
        <end position="129"/>
    </location>
</feature>
<dbReference type="PANTHER" id="PTHR23514">
    <property type="entry name" value="BYPASS OF STOP CODON PROTEIN 6"/>
    <property type="match status" value="1"/>
</dbReference>
<feature type="transmembrane region" description="Helical" evidence="5">
    <location>
        <begin position="270"/>
        <end position="291"/>
    </location>
</feature>
<organism evidence="7 8">
    <name type="scientific">Actinomyces oris</name>
    <dbReference type="NCBI Taxonomy" id="544580"/>
    <lineage>
        <taxon>Bacteria</taxon>
        <taxon>Bacillati</taxon>
        <taxon>Actinomycetota</taxon>
        <taxon>Actinomycetes</taxon>
        <taxon>Actinomycetales</taxon>
        <taxon>Actinomycetaceae</taxon>
        <taxon>Actinomyces</taxon>
    </lineage>
</organism>
<dbReference type="InterPro" id="IPR020846">
    <property type="entry name" value="MFS_dom"/>
</dbReference>
<keyword evidence="2 5" id="KW-0812">Transmembrane</keyword>
<evidence type="ECO:0000256" key="2">
    <source>
        <dbReference type="ARBA" id="ARBA00022692"/>
    </source>
</evidence>
<dbReference type="GO" id="GO:0005886">
    <property type="term" value="C:plasma membrane"/>
    <property type="evidence" value="ECO:0007669"/>
    <property type="project" value="UniProtKB-SubCell"/>
</dbReference>
<dbReference type="Proteomes" id="UP001230065">
    <property type="component" value="Unassembled WGS sequence"/>
</dbReference>
<comment type="caution">
    <text evidence="7">The sequence shown here is derived from an EMBL/GenBank/DDBJ whole genome shotgun (WGS) entry which is preliminary data.</text>
</comment>
<reference evidence="7" key="1">
    <citation type="submission" date="2022-06" db="EMBL/GenBank/DDBJ databases">
        <title>Draft Genome Sequences of Three Actinomyces oris Strains, Isolated from Healthy Human Feces.</title>
        <authorList>
            <person name="Ye Y."/>
            <person name="Liu C."/>
            <person name="Zhao J."/>
            <person name="Xu J."/>
            <person name="Huang H."/>
            <person name="Wang B."/>
            <person name="Wei J."/>
            <person name="Jing X."/>
        </authorList>
    </citation>
    <scope>NUCLEOTIDE SEQUENCE</scope>
    <source>
        <strain evidence="7">CNGBCC1803727</strain>
    </source>
</reference>
<dbReference type="PROSITE" id="PS50850">
    <property type="entry name" value="MFS"/>
    <property type="match status" value="1"/>
</dbReference>
<sequence>MHSATSLSTPPGTRHSPVLIRARAGVCLVFLANGLGFANLVPRFPEIVAGLGLSKSDFGQAVAAASVGALVAGLAASWLISRLTSAKVASLGMLVVALALLGAGLARSWLVLAVCLLVVGGTDSIVDVAQNAHGLRVQRRWGASIVTSFHASWSLGAVLGAAMGQALAGAGVGLGTHMMLTAVVLLVLSTGPLFAGWFLPGHDRADREPDEIKEFDNASAVRPATSSRRVGPVTILVLLVVGLLCAASMFPEDVAMNWSSLLLSEQGAGAGHVGLGLVALQGTMIVGRLVGDRIIDAVGQRAVIAWGGALVTLGMSIALLVSSVPGTLLGMAISGAGCAVAVPVTYSAADDVEGLPPGLGLTIVSWLARLAGLLAPPVVGRLADDHGLWVALAYGLLGGLIMVSCWPVLRRRPVASQRRG</sequence>
<feature type="domain" description="Major facilitator superfamily (MFS) profile" evidence="6">
    <location>
        <begin position="22"/>
        <end position="410"/>
    </location>
</feature>
<dbReference type="InterPro" id="IPR036259">
    <property type="entry name" value="MFS_trans_sf"/>
</dbReference>
<evidence type="ECO:0000313" key="8">
    <source>
        <dbReference type="Proteomes" id="UP001230065"/>
    </source>
</evidence>
<evidence type="ECO:0000259" key="6">
    <source>
        <dbReference type="PROSITE" id="PS50850"/>
    </source>
</evidence>
<dbReference type="CDD" id="cd17393">
    <property type="entry name" value="MFS_MosC_like"/>
    <property type="match status" value="1"/>
</dbReference>
<dbReference type="PANTHER" id="PTHR23514:SF13">
    <property type="entry name" value="INNER MEMBRANE PROTEIN YBJJ"/>
    <property type="match status" value="1"/>
</dbReference>
<accession>A0AAW8L3X7</accession>
<evidence type="ECO:0000313" key="7">
    <source>
        <dbReference type="EMBL" id="MDR0176808.1"/>
    </source>
</evidence>
<feature type="transmembrane region" description="Helical" evidence="5">
    <location>
        <begin position="387"/>
        <end position="409"/>
    </location>
</feature>
<evidence type="ECO:0000256" key="4">
    <source>
        <dbReference type="ARBA" id="ARBA00023136"/>
    </source>
</evidence>
<dbReference type="Gene3D" id="1.20.1250.20">
    <property type="entry name" value="MFS general substrate transporter like domains"/>
    <property type="match status" value="1"/>
</dbReference>
<protein>
    <submittedName>
        <fullName evidence="7">MFS transporter</fullName>
    </submittedName>
</protein>
<feature type="transmembrane region" description="Helical" evidence="5">
    <location>
        <begin position="61"/>
        <end position="81"/>
    </location>
</feature>
<proteinExistence type="predicted"/>
<name>A0AAW8L3X7_9ACTO</name>
<dbReference type="RefSeq" id="WP_308679125.1">
    <property type="nucleotide sequence ID" value="NZ_JAMZMF010000003.1"/>
</dbReference>
<dbReference type="GO" id="GO:0022857">
    <property type="term" value="F:transmembrane transporter activity"/>
    <property type="evidence" value="ECO:0007669"/>
    <property type="project" value="InterPro"/>
</dbReference>
<feature type="transmembrane region" description="Helical" evidence="5">
    <location>
        <begin position="141"/>
        <end position="167"/>
    </location>
</feature>